<reference evidence="8 9" key="1">
    <citation type="submission" date="2024-03" db="EMBL/GenBank/DDBJ databases">
        <title>Genome-scale model development and genomic sequencing of the oleaginous clade Lipomyces.</title>
        <authorList>
            <consortium name="Lawrence Berkeley National Laboratory"/>
            <person name="Czajka J.J."/>
            <person name="Han Y."/>
            <person name="Kim J."/>
            <person name="Mondo S.J."/>
            <person name="Hofstad B.A."/>
            <person name="Robles A."/>
            <person name="Haridas S."/>
            <person name="Riley R."/>
            <person name="LaButti K."/>
            <person name="Pangilinan J."/>
            <person name="Andreopoulos W."/>
            <person name="Lipzen A."/>
            <person name="Yan J."/>
            <person name="Wang M."/>
            <person name="Ng V."/>
            <person name="Grigoriev I.V."/>
            <person name="Spatafora J.W."/>
            <person name="Magnuson J.K."/>
            <person name="Baker S.E."/>
            <person name="Pomraning K.R."/>
        </authorList>
    </citation>
    <scope>NUCLEOTIDE SEQUENCE [LARGE SCALE GENOMIC DNA]</scope>
    <source>
        <strain evidence="8 9">Phaff 52-87</strain>
    </source>
</reference>
<feature type="compositionally biased region" description="Acidic residues" evidence="6">
    <location>
        <begin position="1"/>
        <end position="15"/>
    </location>
</feature>
<proteinExistence type="inferred from homology"/>
<dbReference type="SMART" id="SM01407">
    <property type="entry name" value="NAC"/>
    <property type="match status" value="1"/>
</dbReference>
<evidence type="ECO:0000256" key="6">
    <source>
        <dbReference type="SAM" id="MobiDB-lite"/>
    </source>
</evidence>
<dbReference type="Proteomes" id="UP001498771">
    <property type="component" value="Unassembled WGS sequence"/>
</dbReference>
<feature type="region of interest" description="Disordered" evidence="6">
    <location>
        <begin position="115"/>
        <end position="153"/>
    </location>
</feature>
<dbReference type="CDD" id="cd14358">
    <property type="entry name" value="UBA_NAC_euk"/>
    <property type="match status" value="1"/>
</dbReference>
<dbReference type="RefSeq" id="XP_064767203.1">
    <property type="nucleotide sequence ID" value="XM_064910498.1"/>
</dbReference>
<dbReference type="GeneID" id="90036010"/>
<dbReference type="Gene3D" id="2.20.70.30">
    <property type="entry name" value="Nascent polypeptide-associated complex domain"/>
    <property type="match status" value="1"/>
</dbReference>
<protein>
    <recommendedName>
        <fullName evidence="3">Nascent polypeptide-associated complex subunit alpha</fullName>
    </recommendedName>
    <alternativeName>
        <fullName evidence="5">Alpha-NAC</fullName>
    </alternativeName>
</protein>
<evidence type="ECO:0000256" key="1">
    <source>
        <dbReference type="ARBA" id="ARBA00004496"/>
    </source>
</evidence>
<evidence type="ECO:0000313" key="8">
    <source>
        <dbReference type="EMBL" id="KAK7204170.1"/>
    </source>
</evidence>
<feature type="region of interest" description="Disordered" evidence="6">
    <location>
        <begin position="1"/>
        <end position="27"/>
    </location>
</feature>
<gene>
    <name evidence="8" type="ORF">BZA70DRAFT_240392</name>
</gene>
<organism evidence="8 9">
    <name type="scientific">Myxozyma melibiosi</name>
    <dbReference type="NCBI Taxonomy" id="54550"/>
    <lineage>
        <taxon>Eukaryota</taxon>
        <taxon>Fungi</taxon>
        <taxon>Dikarya</taxon>
        <taxon>Ascomycota</taxon>
        <taxon>Saccharomycotina</taxon>
        <taxon>Lipomycetes</taxon>
        <taxon>Lipomycetales</taxon>
        <taxon>Lipomycetaceae</taxon>
        <taxon>Myxozyma</taxon>
    </lineage>
</organism>
<dbReference type="CDD" id="cd22054">
    <property type="entry name" value="NAC_NACA"/>
    <property type="match status" value="1"/>
</dbReference>
<dbReference type="InterPro" id="IPR038187">
    <property type="entry name" value="NAC_A/B_dom_sf"/>
</dbReference>
<comment type="caution">
    <text evidence="8">The sequence shown here is derived from an EMBL/GenBank/DDBJ whole genome shotgun (WGS) entry which is preliminary data.</text>
</comment>
<sequence length="222" mass="24097">MSIEDVTDLPEEQQVADDASSVSGDEEIPAGASVSVYSRGEKKARKAVLKLGLKPVPGITRVTLRRSKNILFVVSNPEVFRSVSSGCYIVFGEAKIEDLSQQANLAQQLQAASAADATAEAETTEAPEDKGKGKEKAEEAPVEAEPEEEGEVDETGLLEKDIQIVMAQAAVSRAKAVQALKKNDSDIVNRCVQLHSIYNMMNWFNQVLTTFLFFSSIMELTS</sequence>
<dbReference type="Pfam" id="PF01849">
    <property type="entry name" value="NAC"/>
    <property type="match status" value="1"/>
</dbReference>
<comment type="function">
    <text evidence="4">Component of the nascent polypeptide-associated complex (NAC), a dynamic component of the ribosomal exit tunnel, protecting the emerging polypeptides from interaction with other cytoplasmic proteins to ensure appropriate nascent protein targeting. The NAC complex also promotes mitochondrial protein import by enhancing productive ribosome interactions with the outer mitochondrial membrane and blocks the inappropriate interaction of ribosomes translating non-secretory nascent polypeptides with translocation sites in the membrane of the endoplasmic reticulum. EGD2 may also be involved in transcription regulation.</text>
</comment>
<dbReference type="Gene3D" id="1.10.8.10">
    <property type="entry name" value="DNA helicase RuvA subunit, C-terminal domain"/>
    <property type="match status" value="1"/>
</dbReference>
<feature type="domain" description="NAC-A/B" evidence="7">
    <location>
        <begin position="38"/>
        <end position="103"/>
    </location>
</feature>
<dbReference type="EMBL" id="JBBJBU010000009">
    <property type="protein sequence ID" value="KAK7204170.1"/>
    <property type="molecule type" value="Genomic_DNA"/>
</dbReference>
<comment type="similarity">
    <text evidence="2">Belongs to the NAC-alpha family.</text>
</comment>
<evidence type="ECO:0000256" key="4">
    <source>
        <dbReference type="ARBA" id="ARBA00025035"/>
    </source>
</evidence>
<dbReference type="PANTHER" id="PTHR21713">
    <property type="entry name" value="NASCENT POLYPEPTIDE ASSOCIATED COMPLEX ALPHA SUBUNIT-RELATED"/>
    <property type="match status" value="1"/>
</dbReference>
<dbReference type="PROSITE" id="PS51151">
    <property type="entry name" value="NAC_AB"/>
    <property type="match status" value="1"/>
</dbReference>
<accession>A0ABR1F2Y2</accession>
<evidence type="ECO:0000313" key="9">
    <source>
        <dbReference type="Proteomes" id="UP001498771"/>
    </source>
</evidence>
<dbReference type="InterPro" id="IPR016641">
    <property type="entry name" value="EGD2/NACA0like"/>
</dbReference>
<feature type="compositionally biased region" description="Acidic residues" evidence="6">
    <location>
        <begin position="140"/>
        <end position="153"/>
    </location>
</feature>
<feature type="compositionally biased region" description="Basic and acidic residues" evidence="6">
    <location>
        <begin position="127"/>
        <end position="139"/>
    </location>
</feature>
<evidence type="ECO:0000256" key="5">
    <source>
        <dbReference type="ARBA" id="ARBA00030300"/>
    </source>
</evidence>
<evidence type="ECO:0000259" key="7">
    <source>
        <dbReference type="PROSITE" id="PS51151"/>
    </source>
</evidence>
<comment type="subcellular location">
    <subcellularLocation>
        <location evidence="1">Cytoplasm</location>
    </subcellularLocation>
</comment>
<evidence type="ECO:0000256" key="3">
    <source>
        <dbReference type="ARBA" id="ARBA00014437"/>
    </source>
</evidence>
<evidence type="ECO:0000256" key="2">
    <source>
        <dbReference type="ARBA" id="ARBA00009882"/>
    </source>
</evidence>
<keyword evidence="9" id="KW-1185">Reference proteome</keyword>
<dbReference type="InterPro" id="IPR002715">
    <property type="entry name" value="Nas_poly-pep-assoc_cplx_dom"/>
</dbReference>
<name>A0ABR1F2Y2_9ASCO</name>